<feature type="region of interest" description="Disordered" evidence="1">
    <location>
        <begin position="1"/>
        <end position="35"/>
    </location>
</feature>
<dbReference type="Pfam" id="PF12502">
    <property type="entry name" value="DUF3710"/>
    <property type="match status" value="1"/>
</dbReference>
<protein>
    <submittedName>
        <fullName evidence="2">DUF3710 domain-containing protein</fullName>
    </submittedName>
</protein>
<feature type="compositionally biased region" description="Low complexity" evidence="1">
    <location>
        <begin position="11"/>
        <end position="24"/>
    </location>
</feature>
<feature type="region of interest" description="Disordered" evidence="1">
    <location>
        <begin position="193"/>
        <end position="229"/>
    </location>
</feature>
<name>A0A2N7S389_9MICC</name>
<comment type="caution">
    <text evidence="2">The sequence shown here is derived from an EMBL/GenBank/DDBJ whole genome shotgun (WGS) entry which is preliminary data.</text>
</comment>
<evidence type="ECO:0000313" key="3">
    <source>
        <dbReference type="Proteomes" id="UP000235739"/>
    </source>
</evidence>
<proteinExistence type="predicted"/>
<dbReference type="InterPro" id="IPR022183">
    <property type="entry name" value="DUF3710"/>
</dbReference>
<accession>A0A2N7S389</accession>
<dbReference type="AlphaFoldDB" id="A0A2N7S389"/>
<gene>
    <name evidence="2" type="ORF">CIK84_03165</name>
</gene>
<dbReference type="Proteomes" id="UP000235739">
    <property type="component" value="Unassembled WGS sequence"/>
</dbReference>
<organism evidence="2 3">
    <name type="scientific">Glutamicibacter arilaitensis</name>
    <dbReference type="NCBI Taxonomy" id="256701"/>
    <lineage>
        <taxon>Bacteria</taxon>
        <taxon>Bacillati</taxon>
        <taxon>Actinomycetota</taxon>
        <taxon>Actinomycetes</taxon>
        <taxon>Micrococcales</taxon>
        <taxon>Micrococcaceae</taxon>
        <taxon>Glutamicibacter</taxon>
    </lineage>
</organism>
<evidence type="ECO:0000256" key="1">
    <source>
        <dbReference type="SAM" id="MobiDB-lite"/>
    </source>
</evidence>
<evidence type="ECO:0000313" key="2">
    <source>
        <dbReference type="EMBL" id="PMQ20622.1"/>
    </source>
</evidence>
<sequence length="229" mass="24921">MIFKRKKANEQPEAAPAPEAAQGETEPKTGPFDYSDIEDTQEYLDFGSILIKPVTGMKVRMDVEESNKRVIAVSLEIAESRIQLMAFSSSKSESLWPGISDKIKNDINAQQGEIFTRDGEYGPELLAKVPQQLPDGRAGHVALRFVGIDGRRWFLRAVIGGAAISNEEAAGVVDEILRNVVVNRGDKPLPPAELLPLNVPSNAQTRPANAEQAPELKGPVRGPEITQIG</sequence>
<dbReference type="EMBL" id="PNQX01000001">
    <property type="protein sequence ID" value="PMQ20622.1"/>
    <property type="molecule type" value="Genomic_DNA"/>
</dbReference>
<dbReference type="RefSeq" id="WP_102597473.1">
    <property type="nucleotide sequence ID" value="NZ_JABUYH010000047.1"/>
</dbReference>
<reference evidence="2 3" key="1">
    <citation type="journal article" date="2017" name="Elife">
        <title>Extensive horizontal gene transfer in cheese-associated bacteria.</title>
        <authorList>
            <person name="Bonham K.S."/>
            <person name="Wolfe B.E."/>
            <person name="Dutton R.J."/>
        </authorList>
    </citation>
    <scope>NUCLEOTIDE SEQUENCE [LARGE SCALE GENOMIC DNA]</scope>
    <source>
        <strain evidence="2 3">JB182</strain>
    </source>
</reference>